<evidence type="ECO:0000256" key="2">
    <source>
        <dbReference type="ARBA" id="ARBA00022801"/>
    </source>
</evidence>
<dbReference type="PANTHER" id="PTHR31263">
    <property type="entry name" value="CELLULASE FAMILY PROTEIN (AFU_ORTHOLOGUE AFUA_5G14560)"/>
    <property type="match status" value="1"/>
</dbReference>
<dbReference type="SUPFAM" id="SSF50370">
    <property type="entry name" value="Ricin B-like lectins"/>
    <property type="match status" value="1"/>
</dbReference>
<dbReference type="PROSITE" id="PS50231">
    <property type="entry name" value="RICIN_B_LECTIN"/>
    <property type="match status" value="1"/>
</dbReference>
<evidence type="ECO:0000256" key="1">
    <source>
        <dbReference type="ARBA" id="ARBA00005641"/>
    </source>
</evidence>
<evidence type="ECO:0000256" key="3">
    <source>
        <dbReference type="ARBA" id="ARBA00023295"/>
    </source>
</evidence>
<gene>
    <name evidence="7" type="primary">GUN_2</name>
    <name evidence="7" type="ORF">CK203_086641</name>
</gene>
<evidence type="ECO:0000313" key="7">
    <source>
        <dbReference type="EMBL" id="RVW43124.1"/>
    </source>
</evidence>
<dbReference type="Gene3D" id="3.20.20.80">
    <property type="entry name" value="Glycosidases"/>
    <property type="match status" value="1"/>
</dbReference>
<reference evidence="7 8" key="1">
    <citation type="journal article" date="2018" name="PLoS Genet.">
        <title>Population sequencing reveals clonal diversity and ancestral inbreeding in the grapevine cultivar Chardonnay.</title>
        <authorList>
            <person name="Roach M.J."/>
            <person name="Johnson D.L."/>
            <person name="Bohlmann J."/>
            <person name="van Vuuren H.J."/>
            <person name="Jones S.J."/>
            <person name="Pretorius I.S."/>
            <person name="Schmidt S.A."/>
            <person name="Borneman A.R."/>
        </authorList>
    </citation>
    <scope>NUCLEOTIDE SEQUENCE [LARGE SCALE GENOMIC DNA]</scope>
    <source>
        <strain evidence="8">cv. Chardonnay</strain>
        <tissue evidence="7">Leaf</tissue>
    </source>
</reference>
<feature type="signal peptide" evidence="5">
    <location>
        <begin position="1"/>
        <end position="25"/>
    </location>
</feature>
<comment type="caution">
    <text evidence="7">The sequence shown here is derived from an EMBL/GenBank/DDBJ whole genome shotgun (WGS) entry which is preliminary data.</text>
</comment>
<dbReference type="InterPro" id="IPR001547">
    <property type="entry name" value="Glyco_hydro_5"/>
</dbReference>
<evidence type="ECO:0000256" key="4">
    <source>
        <dbReference type="RuleBase" id="RU361153"/>
    </source>
</evidence>
<proteinExistence type="inferred from homology"/>
<name>A0A438E675_VITVI</name>
<comment type="similarity">
    <text evidence="1 4">Belongs to the glycosyl hydrolase 5 (cellulase A) family.</text>
</comment>
<evidence type="ECO:0000256" key="5">
    <source>
        <dbReference type="SAM" id="SignalP"/>
    </source>
</evidence>
<keyword evidence="3 4" id="KW-0326">Glycosidase</keyword>
<accession>A0A438E675</accession>
<feature type="domain" description="Glycoside hydrolase family 5" evidence="6">
    <location>
        <begin position="68"/>
        <end position="352"/>
    </location>
</feature>
<protein>
    <submittedName>
        <fullName evidence="7">Endoglucanase</fullName>
    </submittedName>
</protein>
<feature type="chain" id="PRO_5019309004" evidence="5">
    <location>
        <begin position="26"/>
        <end position="536"/>
    </location>
</feature>
<evidence type="ECO:0000313" key="8">
    <source>
        <dbReference type="Proteomes" id="UP000288805"/>
    </source>
</evidence>
<sequence>MFAKMGMKTLHVILLIFLSLFGAFCYSLPLSTRGRWIVDSETGRRVKLTCLNWAAHIDTMVTEGLHTQPIEDIVAKVTLMGFNCIRLTYATFMWTRPDYGNKTVAQSLDSMNLTQAREGIARNNPRLLNLSLQDAYEAVVDAIGANGLMLVLDNHVSKPMWCCASEDGNGFFGDMFFDPKEWVQGLTQVASRFKGKPQVVAMSMRNELRGPRQNLPDWYTNMTEGAKAIHSTNPDVLVLVSGLNFDLDLSFLNTTPFGLTLDNKVVYEAHWYSFDFTQQWQTQPLNRVCRQCADEFQREAAFLITGDNAAPLILSEFGVDVRGVNQDDNRYFNCLLPTVADKDLDWALWTLQGSYYYREGKAGPEEVYSVLDYNWDKPRDPKYLERLTILQQTIQDPNSIALSYYVLVHPESGFCVNVEGQDNVHGSSCREHSKWSHSGDGSPIQLVGSELCLKAAGDGVPVALSTDCKSPWATWKLVSDSMLHIAAMDEQGNSLCLESTSSNYSSILTRSCACLNNETNCDPQSQWFRLVPSNLS</sequence>
<dbReference type="InterPro" id="IPR035992">
    <property type="entry name" value="Ricin_B-like_lectins"/>
</dbReference>
<dbReference type="GO" id="GO:0000272">
    <property type="term" value="P:polysaccharide catabolic process"/>
    <property type="evidence" value="ECO:0007669"/>
    <property type="project" value="InterPro"/>
</dbReference>
<dbReference type="SUPFAM" id="SSF51445">
    <property type="entry name" value="(Trans)glycosidases"/>
    <property type="match status" value="1"/>
</dbReference>
<dbReference type="Pfam" id="PF00150">
    <property type="entry name" value="Cellulase"/>
    <property type="match status" value="1"/>
</dbReference>
<dbReference type="EMBL" id="QGNW01001387">
    <property type="protein sequence ID" value="RVW43124.1"/>
    <property type="molecule type" value="Genomic_DNA"/>
</dbReference>
<dbReference type="InterPro" id="IPR017853">
    <property type="entry name" value="GH"/>
</dbReference>
<dbReference type="PANTHER" id="PTHR31263:SF0">
    <property type="entry name" value="CELLULASE FAMILY PROTEIN (AFU_ORTHOLOGUE AFUA_5G14560)"/>
    <property type="match status" value="1"/>
</dbReference>
<dbReference type="Proteomes" id="UP000288805">
    <property type="component" value="Unassembled WGS sequence"/>
</dbReference>
<dbReference type="Gene3D" id="2.80.10.50">
    <property type="match status" value="1"/>
</dbReference>
<keyword evidence="2 4" id="KW-0378">Hydrolase</keyword>
<keyword evidence="5" id="KW-0732">Signal</keyword>
<organism evidence="7 8">
    <name type="scientific">Vitis vinifera</name>
    <name type="common">Grape</name>
    <dbReference type="NCBI Taxonomy" id="29760"/>
    <lineage>
        <taxon>Eukaryota</taxon>
        <taxon>Viridiplantae</taxon>
        <taxon>Streptophyta</taxon>
        <taxon>Embryophyta</taxon>
        <taxon>Tracheophyta</taxon>
        <taxon>Spermatophyta</taxon>
        <taxon>Magnoliopsida</taxon>
        <taxon>eudicotyledons</taxon>
        <taxon>Gunneridae</taxon>
        <taxon>Pentapetalae</taxon>
        <taxon>rosids</taxon>
        <taxon>Vitales</taxon>
        <taxon>Vitaceae</taxon>
        <taxon>Viteae</taxon>
        <taxon>Vitis</taxon>
    </lineage>
</organism>
<evidence type="ECO:0000259" key="6">
    <source>
        <dbReference type="Pfam" id="PF00150"/>
    </source>
</evidence>
<dbReference type="GO" id="GO:0004553">
    <property type="term" value="F:hydrolase activity, hydrolyzing O-glycosyl compounds"/>
    <property type="evidence" value="ECO:0007669"/>
    <property type="project" value="InterPro"/>
</dbReference>
<dbReference type="AlphaFoldDB" id="A0A438E675"/>